<dbReference type="PANTHER" id="PTHR42789:SF1">
    <property type="entry name" value="D-ISOMER SPECIFIC 2-HYDROXYACID DEHYDROGENASE FAMILY PROTEIN (AFU_ORTHOLOGUE AFUA_6G10090)"/>
    <property type="match status" value="1"/>
</dbReference>
<dbReference type="InterPro" id="IPR050857">
    <property type="entry name" value="D-2-hydroxyacid_DH"/>
</dbReference>
<dbReference type="SUPFAM" id="SSF51735">
    <property type="entry name" value="NAD(P)-binding Rossmann-fold domains"/>
    <property type="match status" value="1"/>
</dbReference>
<evidence type="ECO:0000256" key="5">
    <source>
        <dbReference type="RuleBase" id="RU003719"/>
    </source>
</evidence>
<keyword evidence="2" id="KW-0028">Amino-acid biosynthesis</keyword>
<dbReference type="STRING" id="650850.SAMN04488129_1245"/>
<dbReference type="EMBL" id="FOBC01000024">
    <property type="protein sequence ID" value="SEM05970.1"/>
    <property type="molecule type" value="Genomic_DNA"/>
</dbReference>
<sequence length="311" mass="32670">MTKPDGAERFTVYVLEPIHEEAIERLRTNVHVVTWKEKGIEHWLDKADAIIVRSHQVSAADIAKAQKLKVIGKHGAGTDTIDVEAAERQGIEVVSTPGVNAASVADLAVAMALSLTRNLIGHTLALQRGTPLTGPQRIGWEVSELPAGIIGLGAIGKAVAKRLEGGFGVSVTAYDPGIPVDAWPKGIGRAGTLRELLSSSRLLFLHVGLNDATRGMIGSEELAALPEGAFLINCARGGVVNESALAEALARGHLGGAASDVFEQEPPSPDLPLLQQSGFIATPHIGGSTREGLRRTGLEVVSKVLAELDVD</sequence>
<dbReference type="RefSeq" id="WP_089715393.1">
    <property type="nucleotide sequence ID" value="NZ_FOBC01000024.1"/>
</dbReference>
<dbReference type="PROSITE" id="PS00065">
    <property type="entry name" value="D_2_HYDROXYACID_DH_1"/>
    <property type="match status" value="1"/>
</dbReference>
<evidence type="ECO:0000313" key="9">
    <source>
        <dbReference type="Proteomes" id="UP000198807"/>
    </source>
</evidence>
<dbReference type="AlphaFoldDB" id="A0A1H7VA68"/>
<dbReference type="Pfam" id="PF02826">
    <property type="entry name" value="2-Hacid_dh_C"/>
    <property type="match status" value="1"/>
</dbReference>
<gene>
    <name evidence="8" type="ORF">SAMN04488129_1245</name>
</gene>
<dbReference type="GO" id="GO:0051287">
    <property type="term" value="F:NAD binding"/>
    <property type="evidence" value="ECO:0007669"/>
    <property type="project" value="InterPro"/>
</dbReference>
<evidence type="ECO:0000256" key="1">
    <source>
        <dbReference type="ARBA" id="ARBA00005854"/>
    </source>
</evidence>
<dbReference type="OrthoDB" id="117809at2"/>
<keyword evidence="3 5" id="KW-0560">Oxidoreductase</keyword>
<evidence type="ECO:0000256" key="2">
    <source>
        <dbReference type="ARBA" id="ARBA00022605"/>
    </source>
</evidence>
<name>A0A1H7VA68_9GAMM</name>
<feature type="domain" description="D-isomer specific 2-hydroxyacid dehydrogenase catalytic" evidence="6">
    <location>
        <begin position="12"/>
        <end position="306"/>
    </location>
</feature>
<accession>A0A1H7VA68</accession>
<evidence type="ECO:0000256" key="3">
    <source>
        <dbReference type="ARBA" id="ARBA00023002"/>
    </source>
</evidence>
<evidence type="ECO:0000259" key="7">
    <source>
        <dbReference type="Pfam" id="PF02826"/>
    </source>
</evidence>
<dbReference type="Pfam" id="PF00389">
    <property type="entry name" value="2-Hacid_dh"/>
    <property type="match status" value="1"/>
</dbReference>
<dbReference type="PANTHER" id="PTHR42789">
    <property type="entry name" value="D-ISOMER SPECIFIC 2-HYDROXYACID DEHYDROGENASE FAMILY PROTEIN (AFU_ORTHOLOGUE AFUA_6G10090)"/>
    <property type="match status" value="1"/>
</dbReference>
<dbReference type="InterPro" id="IPR029752">
    <property type="entry name" value="D-isomer_DH_CS1"/>
</dbReference>
<dbReference type="InterPro" id="IPR006139">
    <property type="entry name" value="D-isomer_2_OHA_DH_cat_dom"/>
</dbReference>
<dbReference type="PROSITE" id="PS00671">
    <property type="entry name" value="D_2_HYDROXYACID_DH_3"/>
    <property type="match status" value="1"/>
</dbReference>
<keyword evidence="9" id="KW-1185">Reference proteome</keyword>
<keyword evidence="4" id="KW-0520">NAD</keyword>
<comment type="similarity">
    <text evidence="1 5">Belongs to the D-isomer specific 2-hydroxyacid dehydrogenase family.</text>
</comment>
<evidence type="ECO:0000259" key="6">
    <source>
        <dbReference type="Pfam" id="PF00389"/>
    </source>
</evidence>
<organism evidence="8 9">
    <name type="scientific">Halomonas daqiaonensis</name>
    <dbReference type="NCBI Taxonomy" id="650850"/>
    <lineage>
        <taxon>Bacteria</taxon>
        <taxon>Pseudomonadati</taxon>
        <taxon>Pseudomonadota</taxon>
        <taxon>Gammaproteobacteria</taxon>
        <taxon>Oceanospirillales</taxon>
        <taxon>Halomonadaceae</taxon>
        <taxon>Halomonas</taxon>
    </lineage>
</organism>
<proteinExistence type="inferred from homology"/>
<evidence type="ECO:0000256" key="4">
    <source>
        <dbReference type="ARBA" id="ARBA00023027"/>
    </source>
</evidence>
<protein>
    <submittedName>
        <fullName evidence="8">D-3-phosphoglycerate dehydrogenase</fullName>
    </submittedName>
</protein>
<dbReference type="InterPro" id="IPR029753">
    <property type="entry name" value="D-isomer_DH_CS"/>
</dbReference>
<reference evidence="9" key="1">
    <citation type="submission" date="2016-10" db="EMBL/GenBank/DDBJ databases">
        <authorList>
            <person name="Varghese N."/>
            <person name="Submissions S."/>
        </authorList>
    </citation>
    <scope>NUCLEOTIDE SEQUENCE [LARGE SCALE GENOMIC DNA]</scope>
    <source>
        <strain evidence="9">CGMCC 1.9150</strain>
    </source>
</reference>
<dbReference type="Gene3D" id="3.40.50.720">
    <property type="entry name" value="NAD(P)-binding Rossmann-like Domain"/>
    <property type="match status" value="2"/>
</dbReference>
<evidence type="ECO:0000313" key="8">
    <source>
        <dbReference type="EMBL" id="SEM05970.1"/>
    </source>
</evidence>
<dbReference type="InterPro" id="IPR036291">
    <property type="entry name" value="NAD(P)-bd_dom_sf"/>
</dbReference>
<dbReference type="SUPFAM" id="SSF52283">
    <property type="entry name" value="Formate/glycerate dehydrogenase catalytic domain-like"/>
    <property type="match status" value="1"/>
</dbReference>
<feature type="domain" description="D-isomer specific 2-hydroxyacid dehydrogenase NAD-binding" evidence="7">
    <location>
        <begin position="109"/>
        <end position="286"/>
    </location>
</feature>
<dbReference type="GO" id="GO:0016616">
    <property type="term" value="F:oxidoreductase activity, acting on the CH-OH group of donors, NAD or NADP as acceptor"/>
    <property type="evidence" value="ECO:0007669"/>
    <property type="project" value="InterPro"/>
</dbReference>
<dbReference type="Proteomes" id="UP000198807">
    <property type="component" value="Unassembled WGS sequence"/>
</dbReference>
<dbReference type="InterPro" id="IPR006140">
    <property type="entry name" value="D-isomer_DH_NAD-bd"/>
</dbReference>
<dbReference type="GO" id="GO:0008652">
    <property type="term" value="P:amino acid biosynthetic process"/>
    <property type="evidence" value="ECO:0007669"/>
    <property type="project" value="UniProtKB-KW"/>
</dbReference>